<dbReference type="eggNOG" id="KOG1640">
    <property type="taxonomic scope" value="Eukaryota"/>
</dbReference>
<evidence type="ECO:0000256" key="4">
    <source>
        <dbReference type="ARBA" id="ARBA00023136"/>
    </source>
</evidence>
<sequence>DSGLKASSMHVAHYIVGMGFYALCCLSLLLELNSRETDQDLDFVGGFCAISGLSLFCWASRHQYECHAILFKLRMQGERKTDDSKPVSRYNVPHGDWFTYVSSPHYFAEILIYTSIYVATGLANYTWMLGISFVISNLGWGAYQSQLWYRRNFSDFPPNRKALVPYLW</sequence>
<protein>
    <recommendedName>
        <fullName evidence="6">3-oxo-5-alpha-steroid 4-dehydrogenase C-terminal domain-containing protein</fullName>
    </recommendedName>
</protein>
<dbReference type="GO" id="GO:0016095">
    <property type="term" value="P:polyprenol catabolic process"/>
    <property type="evidence" value="ECO:0007669"/>
    <property type="project" value="TreeGrafter"/>
</dbReference>
<dbReference type="Proteomes" id="UP000054560">
    <property type="component" value="Unassembled WGS sequence"/>
</dbReference>
<keyword evidence="2 5" id="KW-0812">Transmembrane</keyword>
<dbReference type="RefSeq" id="XP_014148206.1">
    <property type="nucleotide sequence ID" value="XM_014292731.1"/>
</dbReference>
<reference evidence="7 8" key="1">
    <citation type="submission" date="2011-02" db="EMBL/GenBank/DDBJ databases">
        <title>The Genome Sequence of Sphaeroforma arctica JP610.</title>
        <authorList>
            <consortium name="The Broad Institute Genome Sequencing Platform"/>
            <person name="Russ C."/>
            <person name="Cuomo C."/>
            <person name="Young S.K."/>
            <person name="Zeng Q."/>
            <person name="Gargeya S."/>
            <person name="Alvarado L."/>
            <person name="Berlin A."/>
            <person name="Chapman S.B."/>
            <person name="Chen Z."/>
            <person name="Freedman E."/>
            <person name="Gellesch M."/>
            <person name="Goldberg J."/>
            <person name="Griggs A."/>
            <person name="Gujja S."/>
            <person name="Heilman E."/>
            <person name="Heiman D."/>
            <person name="Howarth C."/>
            <person name="Mehta T."/>
            <person name="Neiman D."/>
            <person name="Pearson M."/>
            <person name="Roberts A."/>
            <person name="Saif S."/>
            <person name="Shea T."/>
            <person name="Shenoy N."/>
            <person name="Sisk P."/>
            <person name="Stolte C."/>
            <person name="Sykes S."/>
            <person name="White J."/>
            <person name="Yandava C."/>
            <person name="Burger G."/>
            <person name="Gray M.W."/>
            <person name="Holland P.W.H."/>
            <person name="King N."/>
            <person name="Lang F.B.F."/>
            <person name="Roger A.J."/>
            <person name="Ruiz-Trillo I."/>
            <person name="Haas B."/>
            <person name="Nusbaum C."/>
            <person name="Birren B."/>
        </authorList>
    </citation>
    <scope>NUCLEOTIDE SEQUENCE [LARGE SCALE GENOMIC DNA]</scope>
    <source>
        <strain evidence="7 8">JP610</strain>
    </source>
</reference>
<feature type="non-terminal residue" evidence="7">
    <location>
        <position position="1"/>
    </location>
</feature>
<dbReference type="GO" id="GO:0006488">
    <property type="term" value="P:dolichol-linked oligosaccharide biosynthetic process"/>
    <property type="evidence" value="ECO:0007669"/>
    <property type="project" value="InterPro"/>
</dbReference>
<proteinExistence type="predicted"/>
<keyword evidence="4 5" id="KW-0472">Membrane</keyword>
<comment type="subcellular location">
    <subcellularLocation>
        <location evidence="1">Endomembrane system</location>
        <topology evidence="1">Multi-pass membrane protein</topology>
    </subcellularLocation>
</comment>
<dbReference type="GO" id="GO:0003865">
    <property type="term" value="F:3-oxo-5-alpha-steroid 4-dehydrogenase activity"/>
    <property type="evidence" value="ECO:0007669"/>
    <property type="project" value="TreeGrafter"/>
</dbReference>
<evidence type="ECO:0000256" key="3">
    <source>
        <dbReference type="ARBA" id="ARBA00022989"/>
    </source>
</evidence>
<organism evidence="7 8">
    <name type="scientific">Sphaeroforma arctica JP610</name>
    <dbReference type="NCBI Taxonomy" id="667725"/>
    <lineage>
        <taxon>Eukaryota</taxon>
        <taxon>Ichthyosporea</taxon>
        <taxon>Ichthyophonida</taxon>
        <taxon>Sphaeroforma</taxon>
    </lineage>
</organism>
<evidence type="ECO:0000313" key="7">
    <source>
        <dbReference type="EMBL" id="KNC74304.1"/>
    </source>
</evidence>
<evidence type="ECO:0000259" key="6">
    <source>
        <dbReference type="Pfam" id="PF02544"/>
    </source>
</evidence>
<dbReference type="GO" id="GO:0005783">
    <property type="term" value="C:endoplasmic reticulum"/>
    <property type="evidence" value="ECO:0007669"/>
    <property type="project" value="TreeGrafter"/>
</dbReference>
<keyword evidence="3 5" id="KW-1133">Transmembrane helix</keyword>
<dbReference type="GeneID" id="25913648"/>
<keyword evidence="8" id="KW-1185">Reference proteome</keyword>
<evidence type="ECO:0000256" key="5">
    <source>
        <dbReference type="SAM" id="Phobius"/>
    </source>
</evidence>
<evidence type="ECO:0000256" key="1">
    <source>
        <dbReference type="ARBA" id="ARBA00004127"/>
    </source>
</evidence>
<dbReference type="Pfam" id="PF02544">
    <property type="entry name" value="Steroid_dh"/>
    <property type="match status" value="1"/>
</dbReference>
<evidence type="ECO:0000313" key="8">
    <source>
        <dbReference type="Proteomes" id="UP000054560"/>
    </source>
</evidence>
<feature type="transmembrane region" description="Helical" evidence="5">
    <location>
        <begin position="125"/>
        <end position="143"/>
    </location>
</feature>
<dbReference type="STRING" id="667725.A0A0L0FC48"/>
<feature type="domain" description="3-oxo-5-alpha-steroid 4-dehydrogenase C-terminal" evidence="6">
    <location>
        <begin position="30"/>
        <end position="168"/>
    </location>
</feature>
<evidence type="ECO:0000256" key="2">
    <source>
        <dbReference type="ARBA" id="ARBA00022692"/>
    </source>
</evidence>
<feature type="transmembrane region" description="Helical" evidence="5">
    <location>
        <begin position="12"/>
        <end position="30"/>
    </location>
</feature>
<dbReference type="InterPro" id="IPR001104">
    <property type="entry name" value="3-oxo-5_a-steroid_4-DH_C"/>
</dbReference>
<dbReference type="PANTHER" id="PTHR14624:SF0">
    <property type="entry name" value="POLYPRENOL REDUCTASE"/>
    <property type="match status" value="1"/>
</dbReference>
<accession>A0A0L0FC48</accession>
<dbReference type="AlphaFoldDB" id="A0A0L0FC48"/>
<dbReference type="OrthoDB" id="541710at2759"/>
<dbReference type="UniPathway" id="UPA00378"/>
<dbReference type="PANTHER" id="PTHR14624">
    <property type="entry name" value="DFG10 PROTEIN"/>
    <property type="match status" value="1"/>
</dbReference>
<dbReference type="PROSITE" id="PS50244">
    <property type="entry name" value="S5A_REDUCTASE"/>
    <property type="match status" value="1"/>
</dbReference>
<gene>
    <name evidence="7" type="ORF">SARC_13144</name>
</gene>
<name>A0A0L0FC48_9EUKA</name>
<dbReference type="InterPro" id="IPR039698">
    <property type="entry name" value="Dfg10/SRD5A3"/>
</dbReference>
<dbReference type="EMBL" id="KQ244536">
    <property type="protein sequence ID" value="KNC74304.1"/>
    <property type="molecule type" value="Genomic_DNA"/>
</dbReference>